<evidence type="ECO:0000313" key="1">
    <source>
        <dbReference type="EMBL" id="MQL99429.1"/>
    </source>
</evidence>
<reference evidence="1" key="1">
    <citation type="submission" date="2017-07" db="EMBL/GenBank/DDBJ databases">
        <title>Taro Niue Genome Assembly and Annotation.</title>
        <authorList>
            <person name="Atibalentja N."/>
            <person name="Keating K."/>
            <person name="Fields C.J."/>
        </authorList>
    </citation>
    <scope>NUCLEOTIDE SEQUENCE</scope>
    <source>
        <strain evidence="1">Niue_2</strain>
        <tissue evidence="1">Leaf</tissue>
    </source>
</reference>
<gene>
    <name evidence="1" type="ORF">Taro_032157</name>
</gene>
<keyword evidence="2" id="KW-1185">Reference proteome</keyword>
<organism evidence="1 2">
    <name type="scientific">Colocasia esculenta</name>
    <name type="common">Wild taro</name>
    <name type="synonym">Arum esculentum</name>
    <dbReference type="NCBI Taxonomy" id="4460"/>
    <lineage>
        <taxon>Eukaryota</taxon>
        <taxon>Viridiplantae</taxon>
        <taxon>Streptophyta</taxon>
        <taxon>Embryophyta</taxon>
        <taxon>Tracheophyta</taxon>
        <taxon>Spermatophyta</taxon>
        <taxon>Magnoliopsida</taxon>
        <taxon>Liliopsida</taxon>
        <taxon>Araceae</taxon>
        <taxon>Aroideae</taxon>
        <taxon>Colocasieae</taxon>
        <taxon>Colocasia</taxon>
    </lineage>
</organism>
<dbReference type="AlphaFoldDB" id="A0A843W8L0"/>
<evidence type="ECO:0000313" key="2">
    <source>
        <dbReference type="Proteomes" id="UP000652761"/>
    </source>
</evidence>
<name>A0A843W8L0_COLES</name>
<accession>A0A843W8L0</accession>
<protein>
    <submittedName>
        <fullName evidence="1">Uncharacterized protein</fullName>
    </submittedName>
</protein>
<proteinExistence type="predicted"/>
<dbReference type="EMBL" id="NMUH01002351">
    <property type="protein sequence ID" value="MQL99429.1"/>
    <property type="molecule type" value="Genomic_DNA"/>
</dbReference>
<comment type="caution">
    <text evidence="1">The sequence shown here is derived from an EMBL/GenBank/DDBJ whole genome shotgun (WGS) entry which is preliminary data.</text>
</comment>
<dbReference type="Proteomes" id="UP000652761">
    <property type="component" value="Unassembled WGS sequence"/>
</dbReference>
<sequence length="139" mass="15462">MDWMLVSWNSVSGTNLHRGAYVLVHRLSYLMGKSQIVVRAAIEIAHEAPLQNRHFDSVGTMSDSEISGPAPKFLSQSVIAVQHSNSSTGVRSWAADAIAYGHPFAQTGITFRSVIEIAYKNPIQNRYSEPLVAPYYLRR</sequence>